<proteinExistence type="predicted"/>
<comment type="caution">
    <text evidence="1">The sequence shown here is derived from an EMBL/GenBank/DDBJ whole genome shotgun (WGS) entry which is preliminary data.</text>
</comment>
<evidence type="ECO:0000313" key="2">
    <source>
        <dbReference type="Proteomes" id="UP000061348"/>
    </source>
</evidence>
<dbReference type="Proteomes" id="UP000061348">
    <property type="component" value="Unassembled WGS sequence"/>
</dbReference>
<dbReference type="GO" id="GO:0009279">
    <property type="term" value="C:cell outer membrane"/>
    <property type="evidence" value="ECO:0007669"/>
    <property type="project" value="InterPro"/>
</dbReference>
<protein>
    <submittedName>
        <fullName evidence="1">Uncharacterized protein</fullName>
    </submittedName>
</protein>
<gene>
    <name evidence="1" type="ORF">PFLmoz3_05941</name>
</gene>
<dbReference type="AlphaFoldDB" id="A0A125QHG4"/>
<dbReference type="InterPro" id="IPR036777">
    <property type="entry name" value="Channel_Tsx-like_sf"/>
</dbReference>
<name>A0A125QHG4_PSEFL</name>
<organism evidence="1 2">
    <name type="scientific">Pseudomonas fluorescens</name>
    <dbReference type="NCBI Taxonomy" id="294"/>
    <lineage>
        <taxon>Bacteria</taxon>
        <taxon>Pseudomonadati</taxon>
        <taxon>Pseudomonadota</taxon>
        <taxon>Gammaproteobacteria</taxon>
        <taxon>Pseudomonadales</taxon>
        <taxon>Pseudomonadaceae</taxon>
        <taxon>Pseudomonas</taxon>
    </lineage>
</organism>
<evidence type="ECO:0000313" key="1">
    <source>
        <dbReference type="EMBL" id="KWV84432.1"/>
    </source>
</evidence>
<reference evidence="1 2" key="1">
    <citation type="submission" date="2015-05" db="EMBL/GenBank/DDBJ databases">
        <title>A genomic and transcriptomic approach to investigate the blue pigment phenotype in Pseudomonas fluorescens.</title>
        <authorList>
            <person name="Andreani N.A."/>
            <person name="Cardazzo B."/>
        </authorList>
    </citation>
    <scope>NUCLEOTIDE SEQUENCE [LARGE SCALE GENOMIC DNA]</scope>
    <source>
        <strain evidence="1 2">Ps_22</strain>
    </source>
</reference>
<dbReference type="EMBL" id="LCYA01000200">
    <property type="protein sequence ID" value="KWV84432.1"/>
    <property type="molecule type" value="Genomic_DNA"/>
</dbReference>
<accession>A0A125QHG4</accession>
<dbReference type="PATRIC" id="fig|294.194.peg.6582"/>
<dbReference type="SUPFAM" id="SSF111364">
    <property type="entry name" value="Tsx-like channel"/>
    <property type="match status" value="1"/>
</dbReference>
<sequence>MRTALMVAVRPGKSVKPNLYLGVGYEYWHNKFGVDGGRGSRTSTPTLNMEVTF</sequence>